<comment type="caution">
    <text evidence="1">The sequence shown here is derived from an EMBL/GenBank/DDBJ whole genome shotgun (WGS) entry which is preliminary data.</text>
</comment>
<gene>
    <name evidence="1" type="ORF">OXX778_LOCUS20805</name>
</gene>
<dbReference type="Proteomes" id="UP000663879">
    <property type="component" value="Unassembled WGS sequence"/>
</dbReference>
<evidence type="ECO:0000313" key="1">
    <source>
        <dbReference type="EMBL" id="CAF1093833.1"/>
    </source>
</evidence>
<organism evidence="1 2">
    <name type="scientific">Brachionus calyciflorus</name>
    <dbReference type="NCBI Taxonomy" id="104777"/>
    <lineage>
        <taxon>Eukaryota</taxon>
        <taxon>Metazoa</taxon>
        <taxon>Spiralia</taxon>
        <taxon>Gnathifera</taxon>
        <taxon>Rotifera</taxon>
        <taxon>Eurotatoria</taxon>
        <taxon>Monogononta</taxon>
        <taxon>Pseudotrocha</taxon>
        <taxon>Ploima</taxon>
        <taxon>Brachionidae</taxon>
        <taxon>Brachionus</taxon>
    </lineage>
</organism>
<proteinExistence type="predicted"/>
<name>A0A814NM68_9BILA</name>
<keyword evidence="2" id="KW-1185">Reference proteome</keyword>
<sequence length="88" mass="10298">MSIGKKAINDKDNWEIIAPNMKLRLDIPNELEMIFNSEEYSNSSEFIDIDKVESVDNFPKLSSDYILNNITHQLKQCYSYLAEHLNKE</sequence>
<accession>A0A814NM68</accession>
<reference evidence="1" key="1">
    <citation type="submission" date="2021-02" db="EMBL/GenBank/DDBJ databases">
        <authorList>
            <person name="Nowell W R."/>
        </authorList>
    </citation>
    <scope>NUCLEOTIDE SEQUENCE</scope>
    <source>
        <strain evidence="1">Ploen Becks lab</strain>
    </source>
</reference>
<protein>
    <submittedName>
        <fullName evidence="1">Uncharacterized protein</fullName>
    </submittedName>
</protein>
<evidence type="ECO:0000313" key="2">
    <source>
        <dbReference type="Proteomes" id="UP000663879"/>
    </source>
</evidence>
<dbReference type="EMBL" id="CAJNOC010007198">
    <property type="protein sequence ID" value="CAF1093833.1"/>
    <property type="molecule type" value="Genomic_DNA"/>
</dbReference>
<dbReference type="AlphaFoldDB" id="A0A814NM68"/>